<name>A0A427YQ87_9TREE</name>
<feature type="domain" description="Ricin B lectin" evidence="3">
    <location>
        <begin position="57"/>
        <end position="194"/>
    </location>
</feature>
<dbReference type="InterPro" id="IPR000772">
    <property type="entry name" value="Ricin_B_lectin"/>
</dbReference>
<dbReference type="Pfam" id="PF00652">
    <property type="entry name" value="Ricin_B_lectin"/>
    <property type="match status" value="1"/>
</dbReference>
<evidence type="ECO:0000313" key="5">
    <source>
        <dbReference type="Proteomes" id="UP000279259"/>
    </source>
</evidence>
<comment type="caution">
    <text evidence="4">The sequence shown here is derived from an EMBL/GenBank/DDBJ whole genome shotgun (WGS) entry which is preliminary data.</text>
</comment>
<dbReference type="InterPro" id="IPR035992">
    <property type="entry name" value="Ricin_B-like_lectins"/>
</dbReference>
<evidence type="ECO:0000256" key="2">
    <source>
        <dbReference type="SAM" id="SignalP"/>
    </source>
</evidence>
<feature type="region of interest" description="Disordered" evidence="1">
    <location>
        <begin position="27"/>
        <end position="49"/>
    </location>
</feature>
<protein>
    <recommendedName>
        <fullName evidence="3">Ricin B lectin domain-containing protein</fullName>
    </recommendedName>
</protein>
<reference evidence="4 5" key="1">
    <citation type="submission" date="2018-11" db="EMBL/GenBank/DDBJ databases">
        <title>Genome sequence of Saitozyma podzolica DSM 27192.</title>
        <authorList>
            <person name="Aliyu H."/>
            <person name="Gorte O."/>
            <person name="Ochsenreither K."/>
        </authorList>
    </citation>
    <scope>NUCLEOTIDE SEQUENCE [LARGE SCALE GENOMIC DNA]</scope>
    <source>
        <strain evidence="4 5">DSM 27192</strain>
    </source>
</reference>
<keyword evidence="5" id="KW-1185">Reference proteome</keyword>
<dbReference type="AlphaFoldDB" id="A0A427YQ87"/>
<gene>
    <name evidence="4" type="ORF">EHS25_007574</name>
</gene>
<proteinExistence type="predicted"/>
<organism evidence="4 5">
    <name type="scientific">Saitozyma podzolica</name>
    <dbReference type="NCBI Taxonomy" id="1890683"/>
    <lineage>
        <taxon>Eukaryota</taxon>
        <taxon>Fungi</taxon>
        <taxon>Dikarya</taxon>
        <taxon>Basidiomycota</taxon>
        <taxon>Agaricomycotina</taxon>
        <taxon>Tremellomycetes</taxon>
        <taxon>Tremellales</taxon>
        <taxon>Trimorphomycetaceae</taxon>
        <taxon>Saitozyma</taxon>
    </lineage>
</organism>
<dbReference type="PROSITE" id="PS50231">
    <property type="entry name" value="RICIN_B_LECTIN"/>
    <property type="match status" value="1"/>
</dbReference>
<sequence>MLYSTTLFALAALPYTFASPVPDAATATTSAASSGSTGGTTNYFPDIPTGTTYQDQPGDGRRIHPDGRSDLCLTVMGGQTTGAPNVEIAYCFSPTDDYTAPWSSLQQWNVTSPSTGQIKLQNTQYCLDAGNDPQLGDYLELQPCGNNPEGNAGQNWDWTSDSQLKTANSLCLAVQSDSHPLRYAPYGSQKLLYSFECRNSTPPDANEIFYLLD</sequence>
<keyword evidence="2" id="KW-0732">Signal</keyword>
<feature type="chain" id="PRO_5019345720" description="Ricin B lectin domain-containing protein" evidence="2">
    <location>
        <begin position="19"/>
        <end position="213"/>
    </location>
</feature>
<dbReference type="OrthoDB" id="6770063at2759"/>
<dbReference type="SUPFAM" id="SSF50370">
    <property type="entry name" value="Ricin B-like lectins"/>
    <property type="match status" value="1"/>
</dbReference>
<feature type="signal peptide" evidence="2">
    <location>
        <begin position="1"/>
        <end position="18"/>
    </location>
</feature>
<dbReference type="SMART" id="SM00458">
    <property type="entry name" value="RICIN"/>
    <property type="match status" value="1"/>
</dbReference>
<accession>A0A427YQ87</accession>
<evidence type="ECO:0000259" key="3">
    <source>
        <dbReference type="SMART" id="SM00458"/>
    </source>
</evidence>
<dbReference type="Proteomes" id="UP000279259">
    <property type="component" value="Unassembled WGS sequence"/>
</dbReference>
<dbReference type="EMBL" id="RSCD01000004">
    <property type="protein sequence ID" value="RSH93220.1"/>
    <property type="molecule type" value="Genomic_DNA"/>
</dbReference>
<evidence type="ECO:0000256" key="1">
    <source>
        <dbReference type="SAM" id="MobiDB-lite"/>
    </source>
</evidence>
<feature type="compositionally biased region" description="Low complexity" evidence="1">
    <location>
        <begin position="27"/>
        <end position="41"/>
    </location>
</feature>
<dbReference type="Gene3D" id="2.80.10.50">
    <property type="match status" value="1"/>
</dbReference>
<evidence type="ECO:0000313" key="4">
    <source>
        <dbReference type="EMBL" id="RSH93220.1"/>
    </source>
</evidence>